<dbReference type="InterPro" id="IPR017853">
    <property type="entry name" value="GH"/>
</dbReference>
<comment type="similarity">
    <text evidence="1 4">Belongs to the glycosyl hydrolase 5 (cellulase A) family.</text>
</comment>
<gene>
    <name evidence="6" type="ORF">WHR41_08311</name>
</gene>
<evidence type="ECO:0000313" key="7">
    <source>
        <dbReference type="Proteomes" id="UP000803884"/>
    </source>
</evidence>
<dbReference type="Proteomes" id="UP000803884">
    <property type="component" value="Unassembled WGS sequence"/>
</dbReference>
<dbReference type="RefSeq" id="XP_069226235.1">
    <property type="nucleotide sequence ID" value="XM_069376915.1"/>
</dbReference>
<dbReference type="InterPro" id="IPR001547">
    <property type="entry name" value="Glyco_hydro_5"/>
</dbReference>
<dbReference type="SUPFAM" id="SSF51445">
    <property type="entry name" value="(Trans)glycosidases"/>
    <property type="match status" value="1"/>
</dbReference>
<sequence length="206" mass="23412">MSLRNELREPSGEALPYDWNTWIENVIPAANGIHSKNPDALIFFGGLNYNLDNSYFIENQTWNGATFTPSSYAFEEKLVYEVHNYQNSAESCDDMRPGLYDDAYCAMNLSDPACPNHGPTVMTEFGFDQTDGSYTRPYAQCIKSVVTEQPGGPGGWIQWALGGSYYTRQGTQDFEETWGLLNHDWSDWRNQSVIDNYIKPWVQATL</sequence>
<evidence type="ECO:0000256" key="2">
    <source>
        <dbReference type="ARBA" id="ARBA00022801"/>
    </source>
</evidence>
<organism evidence="6 7">
    <name type="scientific">Cladosporium halotolerans</name>
    <dbReference type="NCBI Taxonomy" id="1052096"/>
    <lineage>
        <taxon>Eukaryota</taxon>
        <taxon>Fungi</taxon>
        <taxon>Dikarya</taxon>
        <taxon>Ascomycota</taxon>
        <taxon>Pezizomycotina</taxon>
        <taxon>Dothideomycetes</taxon>
        <taxon>Dothideomycetidae</taxon>
        <taxon>Cladosporiales</taxon>
        <taxon>Cladosporiaceae</taxon>
        <taxon>Cladosporium</taxon>
    </lineage>
</organism>
<evidence type="ECO:0000256" key="4">
    <source>
        <dbReference type="RuleBase" id="RU361153"/>
    </source>
</evidence>
<evidence type="ECO:0000256" key="1">
    <source>
        <dbReference type="ARBA" id="ARBA00005641"/>
    </source>
</evidence>
<keyword evidence="2 4" id="KW-0378">Hydrolase</keyword>
<dbReference type="GO" id="GO:0000272">
    <property type="term" value="P:polysaccharide catabolic process"/>
    <property type="evidence" value="ECO:0007669"/>
    <property type="project" value="InterPro"/>
</dbReference>
<dbReference type="EMBL" id="JAAQHG020000039">
    <property type="protein sequence ID" value="KAL1583128.1"/>
    <property type="molecule type" value="Genomic_DNA"/>
</dbReference>
<evidence type="ECO:0000256" key="3">
    <source>
        <dbReference type="ARBA" id="ARBA00023295"/>
    </source>
</evidence>
<feature type="domain" description="Glycoside hydrolase family 5" evidence="5">
    <location>
        <begin position="9"/>
        <end position="141"/>
    </location>
</feature>
<dbReference type="PANTHER" id="PTHR31263:SF0">
    <property type="entry name" value="CELLULASE FAMILY PROTEIN (AFU_ORTHOLOGUE AFUA_5G14560)"/>
    <property type="match status" value="1"/>
</dbReference>
<comment type="caution">
    <text evidence="6">The sequence shown here is derived from an EMBL/GenBank/DDBJ whole genome shotgun (WGS) entry which is preliminary data.</text>
</comment>
<dbReference type="GeneID" id="96009753"/>
<dbReference type="AlphaFoldDB" id="A0AB34KIN7"/>
<name>A0AB34KIN7_9PEZI</name>
<dbReference type="Pfam" id="PF00150">
    <property type="entry name" value="Cellulase"/>
    <property type="match status" value="1"/>
</dbReference>
<protein>
    <recommendedName>
        <fullName evidence="5">Glycoside hydrolase family 5 domain-containing protein</fullName>
    </recommendedName>
</protein>
<dbReference type="GO" id="GO:0004553">
    <property type="term" value="F:hydrolase activity, hydrolyzing O-glycosyl compounds"/>
    <property type="evidence" value="ECO:0007669"/>
    <property type="project" value="InterPro"/>
</dbReference>
<reference evidence="6 7" key="1">
    <citation type="journal article" date="2020" name="Microbiol. Resour. Announc.">
        <title>Draft Genome Sequence of a Cladosporium Species Isolated from the Mesophotic Ascidian Didemnum maculosum.</title>
        <authorList>
            <person name="Gioti A."/>
            <person name="Siaperas R."/>
            <person name="Nikolaivits E."/>
            <person name="Le Goff G."/>
            <person name="Ouazzani J."/>
            <person name="Kotoulas G."/>
            <person name="Topakas E."/>
        </authorList>
    </citation>
    <scope>NUCLEOTIDE SEQUENCE [LARGE SCALE GENOMIC DNA]</scope>
    <source>
        <strain evidence="6 7">TM138-S3</strain>
    </source>
</reference>
<accession>A0AB34KIN7</accession>
<evidence type="ECO:0000259" key="5">
    <source>
        <dbReference type="Pfam" id="PF00150"/>
    </source>
</evidence>
<evidence type="ECO:0000313" key="6">
    <source>
        <dbReference type="EMBL" id="KAL1583128.1"/>
    </source>
</evidence>
<keyword evidence="3 4" id="KW-0326">Glycosidase</keyword>
<dbReference type="PANTHER" id="PTHR31263">
    <property type="entry name" value="CELLULASE FAMILY PROTEIN (AFU_ORTHOLOGUE AFUA_5G14560)"/>
    <property type="match status" value="1"/>
</dbReference>
<proteinExistence type="inferred from homology"/>
<dbReference type="Gene3D" id="3.20.20.80">
    <property type="entry name" value="Glycosidases"/>
    <property type="match status" value="1"/>
</dbReference>
<keyword evidence="7" id="KW-1185">Reference proteome</keyword>